<evidence type="ECO:0000259" key="6">
    <source>
        <dbReference type="Pfam" id="PF02770"/>
    </source>
</evidence>
<dbReference type="Gene3D" id="2.40.110.10">
    <property type="entry name" value="Butyryl-CoA Dehydrogenase, subunit A, domain 2"/>
    <property type="match status" value="1"/>
</dbReference>
<feature type="domain" description="Acyl-CoA oxidase/dehydrogenase middle" evidence="6">
    <location>
        <begin position="103"/>
        <end position="192"/>
    </location>
</feature>
<organism evidence="7 8">
    <name type="scientific">Alicyclobacillus dauci</name>
    <dbReference type="NCBI Taxonomy" id="1475485"/>
    <lineage>
        <taxon>Bacteria</taxon>
        <taxon>Bacillati</taxon>
        <taxon>Bacillota</taxon>
        <taxon>Bacilli</taxon>
        <taxon>Bacillales</taxon>
        <taxon>Alicyclobacillaceae</taxon>
        <taxon>Alicyclobacillus</taxon>
    </lineage>
</organism>
<dbReference type="PANTHER" id="PTHR43884:SF12">
    <property type="entry name" value="ISOVALERYL-COA DEHYDROGENASE, MITOCHONDRIAL-RELATED"/>
    <property type="match status" value="1"/>
</dbReference>
<dbReference type="Proteomes" id="UP001164803">
    <property type="component" value="Chromosome"/>
</dbReference>
<evidence type="ECO:0000259" key="5">
    <source>
        <dbReference type="Pfam" id="PF00441"/>
    </source>
</evidence>
<dbReference type="CDD" id="cd00567">
    <property type="entry name" value="ACAD"/>
    <property type="match status" value="1"/>
</dbReference>
<protein>
    <submittedName>
        <fullName evidence="7">Acyl-CoA dehydrogenase</fullName>
    </submittedName>
</protein>
<evidence type="ECO:0000256" key="4">
    <source>
        <dbReference type="RuleBase" id="RU362125"/>
    </source>
</evidence>
<dbReference type="SUPFAM" id="SSF56645">
    <property type="entry name" value="Acyl-CoA dehydrogenase NM domain-like"/>
    <property type="match status" value="1"/>
</dbReference>
<dbReference type="SUPFAM" id="SSF47203">
    <property type="entry name" value="Acyl-CoA dehydrogenase C-terminal domain-like"/>
    <property type="match status" value="1"/>
</dbReference>
<dbReference type="Pfam" id="PF00441">
    <property type="entry name" value="Acyl-CoA_dh_1"/>
    <property type="match status" value="1"/>
</dbReference>
<evidence type="ECO:0000313" key="7">
    <source>
        <dbReference type="EMBL" id="WAH36208.1"/>
    </source>
</evidence>
<dbReference type="PANTHER" id="PTHR43884">
    <property type="entry name" value="ACYL-COA DEHYDROGENASE"/>
    <property type="match status" value="1"/>
</dbReference>
<dbReference type="InterPro" id="IPR046373">
    <property type="entry name" value="Acyl-CoA_Oxase/DH_mid-dom_sf"/>
</dbReference>
<evidence type="ECO:0000313" key="8">
    <source>
        <dbReference type="Proteomes" id="UP001164803"/>
    </source>
</evidence>
<keyword evidence="2 4" id="KW-0285">Flavoprotein</keyword>
<dbReference type="InterPro" id="IPR009100">
    <property type="entry name" value="AcylCoA_DH/oxidase_NM_dom_sf"/>
</dbReference>
<evidence type="ECO:0000256" key="1">
    <source>
        <dbReference type="ARBA" id="ARBA00009347"/>
    </source>
</evidence>
<dbReference type="Pfam" id="PF02770">
    <property type="entry name" value="Acyl-CoA_dh_M"/>
    <property type="match status" value="1"/>
</dbReference>
<keyword evidence="8" id="KW-1185">Reference proteome</keyword>
<proteinExistence type="inferred from homology"/>
<dbReference type="Gene3D" id="1.20.140.10">
    <property type="entry name" value="Butyryl-CoA Dehydrogenase, subunit A, domain 3"/>
    <property type="match status" value="1"/>
</dbReference>
<keyword evidence="3 4" id="KW-0274">FAD</keyword>
<sequence>MDFYLNNQETEYRTMVTNYAREVLSVERDRIDGQGELQEGDISNLVTAGLWGEHFFTNTNWTTKVTTLIELAKESPSLAGFLVDSLAAASLCSNESGQDRTVLALVEEQAGSDFQSMSTVASRTSDGWVINGDKCFVTNASITSAFVVFAKVDNKPAVFVVESRTPGVAIQSEQSKMGLNGLRFFNVSFQNVAVPETAYVAVESEEVMQKVFSYLALGMGALSIGIAEAAFNLALDRARARQQFGKPIGDNQAVQFMVAKMVVKINAAKSMLYRATQRLDVGEAPGASANAAKLMASEACRDVVHHALQIYGGHGLLSEHRISQLYQDQRITELFGGTSETQRNAISKYVIEELYA</sequence>
<dbReference type="InterPro" id="IPR036250">
    <property type="entry name" value="AcylCo_DH-like_C"/>
</dbReference>
<keyword evidence="4" id="KW-0560">Oxidoreductase</keyword>
<feature type="domain" description="Acyl-CoA dehydrogenase/oxidase C-terminal" evidence="5">
    <location>
        <begin position="207"/>
        <end position="348"/>
    </location>
</feature>
<name>A0ABY6Z0U1_9BACL</name>
<evidence type="ECO:0000256" key="3">
    <source>
        <dbReference type="ARBA" id="ARBA00022827"/>
    </source>
</evidence>
<accession>A0ABY6Z0U1</accession>
<dbReference type="InterPro" id="IPR009075">
    <property type="entry name" value="AcylCo_DH/oxidase_C"/>
</dbReference>
<gene>
    <name evidence="7" type="ORF">NZD86_18475</name>
</gene>
<dbReference type="RefSeq" id="WP_268043528.1">
    <property type="nucleotide sequence ID" value="NZ_CP104064.1"/>
</dbReference>
<dbReference type="EMBL" id="CP104064">
    <property type="protein sequence ID" value="WAH36208.1"/>
    <property type="molecule type" value="Genomic_DNA"/>
</dbReference>
<dbReference type="InterPro" id="IPR006091">
    <property type="entry name" value="Acyl-CoA_Oxase/DH_mid-dom"/>
</dbReference>
<reference evidence="7" key="1">
    <citation type="submission" date="2022-08" db="EMBL/GenBank/DDBJ databases">
        <title>Alicyclobacillus dauci DSM2870, complete genome.</title>
        <authorList>
            <person name="Wang Q."/>
            <person name="Cai R."/>
            <person name="Wang Z."/>
        </authorList>
    </citation>
    <scope>NUCLEOTIDE SEQUENCE</scope>
    <source>
        <strain evidence="7">DSM 28700</strain>
    </source>
</reference>
<comment type="similarity">
    <text evidence="1 4">Belongs to the acyl-CoA dehydrogenase family.</text>
</comment>
<comment type="cofactor">
    <cofactor evidence="4">
        <name>FAD</name>
        <dbReference type="ChEBI" id="CHEBI:57692"/>
    </cofactor>
</comment>
<evidence type="ECO:0000256" key="2">
    <source>
        <dbReference type="ARBA" id="ARBA00022630"/>
    </source>
</evidence>